<accession>A0AAV6KK25</accession>
<organism evidence="1 2">
    <name type="scientific">Rhododendron griersonianum</name>
    <dbReference type="NCBI Taxonomy" id="479676"/>
    <lineage>
        <taxon>Eukaryota</taxon>
        <taxon>Viridiplantae</taxon>
        <taxon>Streptophyta</taxon>
        <taxon>Embryophyta</taxon>
        <taxon>Tracheophyta</taxon>
        <taxon>Spermatophyta</taxon>
        <taxon>Magnoliopsida</taxon>
        <taxon>eudicotyledons</taxon>
        <taxon>Gunneridae</taxon>
        <taxon>Pentapetalae</taxon>
        <taxon>asterids</taxon>
        <taxon>Ericales</taxon>
        <taxon>Ericaceae</taxon>
        <taxon>Ericoideae</taxon>
        <taxon>Rhodoreae</taxon>
        <taxon>Rhododendron</taxon>
    </lineage>
</organism>
<proteinExistence type="predicted"/>
<gene>
    <name evidence="1" type="ORF">RHGRI_010591</name>
</gene>
<dbReference type="EMBL" id="JACTNZ010000004">
    <property type="protein sequence ID" value="KAG5552558.1"/>
    <property type="molecule type" value="Genomic_DNA"/>
</dbReference>
<keyword evidence="2" id="KW-1185">Reference proteome</keyword>
<dbReference type="Proteomes" id="UP000823749">
    <property type="component" value="Chromosome 4"/>
</dbReference>
<comment type="caution">
    <text evidence="1">The sequence shown here is derived from an EMBL/GenBank/DDBJ whole genome shotgun (WGS) entry which is preliminary data.</text>
</comment>
<evidence type="ECO:0000313" key="1">
    <source>
        <dbReference type="EMBL" id="KAG5552558.1"/>
    </source>
</evidence>
<evidence type="ECO:0000313" key="2">
    <source>
        <dbReference type="Proteomes" id="UP000823749"/>
    </source>
</evidence>
<dbReference type="AlphaFoldDB" id="A0AAV6KK25"/>
<protein>
    <submittedName>
        <fullName evidence="1">Uncharacterized protein</fullName>
    </submittedName>
</protein>
<sequence length="87" mass="9350">MSVGAADSSKPSMVWKVEVTIASAKSLRVEMVLTADGRGVVQMVVASAWMVMAVRRLYCGKDPIAPVLGKIEGLRRESVVCWGRLTG</sequence>
<name>A0AAV6KK25_9ERIC</name>
<reference evidence="1" key="1">
    <citation type="submission" date="2020-08" db="EMBL/GenBank/DDBJ databases">
        <title>Plant Genome Project.</title>
        <authorList>
            <person name="Zhang R.-G."/>
        </authorList>
    </citation>
    <scope>NUCLEOTIDE SEQUENCE</scope>
    <source>
        <strain evidence="1">WSP0</strain>
        <tissue evidence="1">Leaf</tissue>
    </source>
</reference>